<dbReference type="GO" id="GO:0009295">
    <property type="term" value="C:nucleoid"/>
    <property type="evidence" value="ECO:0007669"/>
    <property type="project" value="TreeGrafter"/>
</dbReference>
<dbReference type="NCBIfam" id="TIGR00621">
    <property type="entry name" value="ssb"/>
    <property type="match status" value="1"/>
</dbReference>
<dbReference type="PIRSF" id="PIRSF002070">
    <property type="entry name" value="SSB"/>
    <property type="match status" value="1"/>
</dbReference>
<organism evidence="4 5">
    <name type="scientific">Peptoniphilus asaccharolyticus DSM 20463</name>
    <dbReference type="NCBI Taxonomy" id="573058"/>
    <lineage>
        <taxon>Bacteria</taxon>
        <taxon>Bacillati</taxon>
        <taxon>Bacillota</taxon>
        <taxon>Tissierellia</taxon>
        <taxon>Tissierellales</taxon>
        <taxon>Peptoniphilaceae</taxon>
        <taxon>Peptoniphilus</taxon>
    </lineage>
</organism>
<dbReference type="PROSITE" id="PS50935">
    <property type="entry name" value="SSB"/>
    <property type="match status" value="1"/>
</dbReference>
<reference evidence="5" key="1">
    <citation type="submission" date="2017-04" db="EMBL/GenBank/DDBJ databases">
        <authorList>
            <person name="Varghese N."/>
            <person name="Submissions S."/>
        </authorList>
    </citation>
    <scope>NUCLEOTIDE SEQUENCE [LARGE SCALE GENOMIC DNA]</scope>
    <source>
        <strain evidence="5">DSM 20463</strain>
    </source>
</reference>
<dbReference type="EMBL" id="FWWR01000009">
    <property type="protein sequence ID" value="SMB87207.1"/>
    <property type="molecule type" value="Genomic_DNA"/>
</dbReference>
<gene>
    <name evidence="4" type="ORF">SAMN00017477_1050</name>
</gene>
<evidence type="ECO:0000313" key="4">
    <source>
        <dbReference type="EMBL" id="SMB87207.1"/>
    </source>
</evidence>
<dbReference type="CDD" id="cd04496">
    <property type="entry name" value="SSB_OBF"/>
    <property type="match status" value="1"/>
</dbReference>
<dbReference type="SUPFAM" id="SSF50249">
    <property type="entry name" value="Nucleic acid-binding proteins"/>
    <property type="match status" value="1"/>
</dbReference>
<evidence type="ECO:0000256" key="1">
    <source>
        <dbReference type="ARBA" id="ARBA00023125"/>
    </source>
</evidence>
<dbReference type="InterPro" id="IPR012340">
    <property type="entry name" value="NA-bd_OB-fold"/>
</dbReference>
<dbReference type="GO" id="GO:0003697">
    <property type="term" value="F:single-stranded DNA binding"/>
    <property type="evidence" value="ECO:0007669"/>
    <property type="project" value="UniProtKB-UniRule"/>
</dbReference>
<dbReference type="Proteomes" id="UP000192368">
    <property type="component" value="Unassembled WGS sequence"/>
</dbReference>
<dbReference type="HAMAP" id="MF_00984">
    <property type="entry name" value="SSB"/>
    <property type="match status" value="1"/>
</dbReference>
<keyword evidence="1 2" id="KW-0238">DNA-binding</keyword>
<proteinExistence type="inferred from homology"/>
<sequence length="138" mass="15741">MNNVTLMGRLTREPELRYTSKNATAVVRFTLAVNRKLSKDKRADAERNNQPTADFISCIAWGKIAETIANYFKKGERIALAGHIQTGRYDDKDGKTVYTTDVVVESINFVEVKSDRDNEKIESENEGFYKINNEDIPF</sequence>
<dbReference type="Gene3D" id="2.40.50.140">
    <property type="entry name" value="Nucleic acid-binding proteins"/>
    <property type="match status" value="1"/>
</dbReference>
<dbReference type="PANTHER" id="PTHR10302:SF27">
    <property type="entry name" value="SINGLE-STRANDED DNA-BINDING PROTEIN"/>
    <property type="match status" value="1"/>
</dbReference>
<evidence type="ECO:0000313" key="5">
    <source>
        <dbReference type="Proteomes" id="UP000192368"/>
    </source>
</evidence>
<name>A0A1W1V1H0_PEPAS</name>
<dbReference type="OrthoDB" id="9809878at2"/>
<dbReference type="Pfam" id="PF00436">
    <property type="entry name" value="SSB"/>
    <property type="match status" value="1"/>
</dbReference>
<evidence type="ECO:0000256" key="2">
    <source>
        <dbReference type="HAMAP-Rule" id="MF_00984"/>
    </source>
</evidence>
<comment type="subunit">
    <text evidence="2">Homotetramer.</text>
</comment>
<dbReference type="GO" id="GO:0006260">
    <property type="term" value="P:DNA replication"/>
    <property type="evidence" value="ECO:0007669"/>
    <property type="project" value="InterPro"/>
</dbReference>
<dbReference type="STRING" id="573058.SAMN00017477_1050"/>
<dbReference type="InterPro" id="IPR011344">
    <property type="entry name" value="ssDNA-bd"/>
</dbReference>
<dbReference type="AlphaFoldDB" id="A0A1W1V1H0"/>
<evidence type="ECO:0000256" key="3">
    <source>
        <dbReference type="PIRNR" id="PIRNR002070"/>
    </source>
</evidence>
<comment type="caution">
    <text evidence="2">Lacks conserved residue(s) required for the propagation of feature annotation.</text>
</comment>
<dbReference type="PANTHER" id="PTHR10302">
    <property type="entry name" value="SINGLE-STRANDED DNA-BINDING PROTEIN"/>
    <property type="match status" value="1"/>
</dbReference>
<dbReference type="RefSeq" id="WP_084230657.1">
    <property type="nucleotide sequence ID" value="NZ_FWWR01000009.1"/>
</dbReference>
<accession>A0A1W1V1H0</accession>
<protein>
    <recommendedName>
        <fullName evidence="2 3">Single-stranded DNA-binding protein</fullName>
        <shortName evidence="2">SSB</shortName>
    </recommendedName>
</protein>
<keyword evidence="5" id="KW-1185">Reference proteome</keyword>
<dbReference type="InterPro" id="IPR000424">
    <property type="entry name" value="Primosome_PriB/ssb"/>
</dbReference>